<comment type="caution">
    <text evidence="1">The sequence shown here is derived from an EMBL/GenBank/DDBJ whole genome shotgun (WGS) entry which is preliminary data.</text>
</comment>
<keyword evidence="2" id="KW-1185">Reference proteome</keyword>
<dbReference type="AlphaFoldDB" id="A0A6G1D310"/>
<dbReference type="EMBL" id="SPHZ02000007">
    <property type="protein sequence ID" value="KAF0906806.1"/>
    <property type="molecule type" value="Genomic_DNA"/>
</dbReference>
<dbReference type="Proteomes" id="UP000479710">
    <property type="component" value="Unassembled WGS sequence"/>
</dbReference>
<name>A0A6G1D310_9ORYZ</name>
<gene>
    <name evidence="1" type="ORF">E2562_012591</name>
</gene>
<evidence type="ECO:0000313" key="2">
    <source>
        <dbReference type="Proteomes" id="UP000479710"/>
    </source>
</evidence>
<sequence>MGAVVKMLEGEMGVLPLVNPFLHLMVTPTLVPSPWVMTASSGNNASESIISQESDGIVSL</sequence>
<evidence type="ECO:0000313" key="1">
    <source>
        <dbReference type="EMBL" id="KAF0906806.1"/>
    </source>
</evidence>
<organism evidence="1 2">
    <name type="scientific">Oryza meyeriana var. granulata</name>
    <dbReference type="NCBI Taxonomy" id="110450"/>
    <lineage>
        <taxon>Eukaryota</taxon>
        <taxon>Viridiplantae</taxon>
        <taxon>Streptophyta</taxon>
        <taxon>Embryophyta</taxon>
        <taxon>Tracheophyta</taxon>
        <taxon>Spermatophyta</taxon>
        <taxon>Magnoliopsida</taxon>
        <taxon>Liliopsida</taxon>
        <taxon>Poales</taxon>
        <taxon>Poaceae</taxon>
        <taxon>BOP clade</taxon>
        <taxon>Oryzoideae</taxon>
        <taxon>Oryzeae</taxon>
        <taxon>Oryzinae</taxon>
        <taxon>Oryza</taxon>
        <taxon>Oryza meyeriana</taxon>
    </lineage>
</organism>
<accession>A0A6G1D310</accession>
<reference evidence="1 2" key="1">
    <citation type="submission" date="2019-11" db="EMBL/GenBank/DDBJ databases">
        <title>Whole genome sequence of Oryza granulata.</title>
        <authorList>
            <person name="Li W."/>
        </authorList>
    </citation>
    <scope>NUCLEOTIDE SEQUENCE [LARGE SCALE GENOMIC DNA]</scope>
    <source>
        <strain evidence="2">cv. Menghai</strain>
        <tissue evidence="1">Leaf</tissue>
    </source>
</reference>
<protein>
    <submittedName>
        <fullName evidence="1">Uncharacterized protein</fullName>
    </submittedName>
</protein>
<proteinExistence type="predicted"/>